<evidence type="ECO:0000256" key="1">
    <source>
        <dbReference type="ARBA" id="ARBA00022908"/>
    </source>
</evidence>
<keyword evidence="2 3" id="KW-0238">DNA-binding</keyword>
<dbReference type="InterPro" id="IPR004107">
    <property type="entry name" value="Integrase_SAM-like_N"/>
</dbReference>
<feature type="domain" description="Core-binding (CB)" evidence="4">
    <location>
        <begin position="46"/>
        <end position="129"/>
    </location>
</feature>
<dbReference type="EMBL" id="CP004885">
    <property type="protein sequence ID" value="AGX88499.1"/>
    <property type="molecule type" value="Genomic_DNA"/>
</dbReference>
<dbReference type="HOGENOM" id="CLU_1479514_0_0_4"/>
<sequence>MQYTPRAVYTQIDQKVYSTSISHEISAYTPISRTGMTVEAPAPHTPSPPKLLDQLREKIRLRHYSIRTETQYVHWVKHCILFDNKRHPNLLGAPEVDAYLTHLAVTGNVAASTQNQALSALLFLYRSSAGAGFAFDAGYGARQASCAFASGIDAARGIGCAGSDGGNAWTDEPYKNYWAMPM</sequence>
<evidence type="ECO:0000256" key="2">
    <source>
        <dbReference type="ARBA" id="ARBA00023125"/>
    </source>
</evidence>
<dbReference type="GO" id="GO:0003677">
    <property type="term" value="F:DNA binding"/>
    <property type="evidence" value="ECO:0007669"/>
    <property type="project" value="UniProtKB-UniRule"/>
</dbReference>
<gene>
    <name evidence="5" type="ORF">Cenrod_2444</name>
</gene>
<keyword evidence="6" id="KW-1185">Reference proteome</keyword>
<evidence type="ECO:0000313" key="6">
    <source>
        <dbReference type="Proteomes" id="UP000017184"/>
    </source>
</evidence>
<dbReference type="PROSITE" id="PS51900">
    <property type="entry name" value="CB"/>
    <property type="match status" value="1"/>
</dbReference>
<dbReference type="InterPro" id="IPR044068">
    <property type="entry name" value="CB"/>
</dbReference>
<proteinExistence type="predicted"/>
<dbReference type="STRING" id="946483.Cenrod_2444"/>
<evidence type="ECO:0000256" key="3">
    <source>
        <dbReference type="PROSITE-ProRule" id="PRU01248"/>
    </source>
</evidence>
<evidence type="ECO:0000259" key="4">
    <source>
        <dbReference type="PROSITE" id="PS51900"/>
    </source>
</evidence>
<dbReference type="AlphaFoldDB" id="U5NED2"/>
<dbReference type="Proteomes" id="UP000017184">
    <property type="component" value="Chromosome"/>
</dbReference>
<dbReference type="Gene3D" id="1.10.150.130">
    <property type="match status" value="1"/>
</dbReference>
<dbReference type="GO" id="GO:0015074">
    <property type="term" value="P:DNA integration"/>
    <property type="evidence" value="ECO:0007669"/>
    <property type="project" value="UniProtKB-KW"/>
</dbReference>
<dbReference type="Pfam" id="PF13495">
    <property type="entry name" value="Phage_int_SAM_4"/>
    <property type="match status" value="1"/>
</dbReference>
<reference evidence="5 6" key="1">
    <citation type="journal article" date="2013" name="Genome Biol.">
        <title>Genomic analysis reveals key aspects of prokaryotic symbiosis in the phototrophic consortium "Chlorochromatium aggregatum".</title>
        <authorList>
            <person name="Liu Z."/>
            <person name="Muller J."/>
            <person name="Li T."/>
            <person name="Alvey R.M."/>
            <person name="Vogl K."/>
            <person name="Frigaard N.U."/>
            <person name="Rockwell N.C."/>
            <person name="Boyd E.S."/>
            <person name="Tomsho L.P."/>
            <person name="Schuster S.C."/>
            <person name="Henke P."/>
            <person name="Rohde M."/>
            <person name="Overmann J."/>
            <person name="Bryant D.A."/>
        </authorList>
    </citation>
    <scope>NUCLEOTIDE SEQUENCE [LARGE SCALE GENOMIC DNA]</scope>
    <source>
        <strain evidence="5">CR</strain>
    </source>
</reference>
<evidence type="ECO:0000313" key="5">
    <source>
        <dbReference type="EMBL" id="AGX88499.1"/>
    </source>
</evidence>
<protein>
    <submittedName>
        <fullName evidence="5">Integrase</fullName>
    </submittedName>
</protein>
<organism evidence="5 6">
    <name type="scientific">Candidatus Symbiobacter mobilis CR</name>
    <dbReference type="NCBI Taxonomy" id="946483"/>
    <lineage>
        <taxon>Bacteria</taxon>
        <taxon>Pseudomonadati</taxon>
        <taxon>Pseudomonadota</taxon>
        <taxon>Betaproteobacteria</taxon>
        <taxon>Burkholderiales</taxon>
        <taxon>Comamonadaceae</taxon>
    </lineage>
</organism>
<dbReference type="eggNOG" id="COG4974">
    <property type="taxonomic scope" value="Bacteria"/>
</dbReference>
<keyword evidence="1" id="KW-0229">DNA integration</keyword>
<dbReference type="InterPro" id="IPR010998">
    <property type="entry name" value="Integrase_recombinase_N"/>
</dbReference>
<dbReference type="KEGG" id="cbx:Cenrod_2444"/>
<name>U5NED2_9BURK</name>
<dbReference type="PATRIC" id="fig|946483.4.peg.2466"/>
<accession>U5NED2</accession>